<reference evidence="3 4" key="1">
    <citation type="journal article" date="2017" name="Nature">
        <title>The Apostasia genome and the evolution of orchids.</title>
        <authorList>
            <person name="Zhang G.Q."/>
            <person name="Liu K.W."/>
            <person name="Li Z."/>
            <person name="Lohaus R."/>
            <person name="Hsiao Y.Y."/>
            <person name="Niu S.C."/>
            <person name="Wang J.Y."/>
            <person name="Lin Y.C."/>
            <person name="Xu Q."/>
            <person name="Chen L.J."/>
            <person name="Yoshida K."/>
            <person name="Fujiwara S."/>
            <person name="Wang Z.W."/>
            <person name="Zhang Y.Q."/>
            <person name="Mitsuda N."/>
            <person name="Wang M."/>
            <person name="Liu G.H."/>
            <person name="Pecoraro L."/>
            <person name="Huang H.X."/>
            <person name="Xiao X.J."/>
            <person name="Lin M."/>
            <person name="Wu X.Y."/>
            <person name="Wu W.L."/>
            <person name="Chen Y.Y."/>
            <person name="Chang S.B."/>
            <person name="Sakamoto S."/>
            <person name="Ohme-Takagi M."/>
            <person name="Yagi M."/>
            <person name="Zeng S.J."/>
            <person name="Shen C.Y."/>
            <person name="Yeh C.M."/>
            <person name="Luo Y.B."/>
            <person name="Tsai W.C."/>
            <person name="Van de Peer Y."/>
            <person name="Liu Z.J."/>
        </authorList>
    </citation>
    <scope>NUCLEOTIDE SEQUENCE [LARGE SCALE GENOMIC DNA]</scope>
    <source>
        <strain evidence="4">cv. Shenzhen</strain>
        <tissue evidence="3">Stem</tissue>
    </source>
</reference>
<gene>
    <name evidence="3" type="ORF">AXF42_Ash004952</name>
</gene>
<feature type="compositionally biased region" description="Gly residues" evidence="1">
    <location>
        <begin position="14"/>
        <end position="25"/>
    </location>
</feature>
<proteinExistence type="predicted"/>
<dbReference type="SUPFAM" id="SSF55874">
    <property type="entry name" value="ATPase domain of HSP90 chaperone/DNA topoisomerase II/histidine kinase"/>
    <property type="match status" value="1"/>
</dbReference>
<dbReference type="EMBL" id="KZ451906">
    <property type="protein sequence ID" value="PKA63942.1"/>
    <property type="molecule type" value="Genomic_DNA"/>
</dbReference>
<protein>
    <recommendedName>
        <fullName evidence="2">Protein NO VEIN C-terminal domain-containing protein</fullName>
    </recommendedName>
</protein>
<name>A0A2I0B819_9ASPA</name>
<evidence type="ECO:0000313" key="4">
    <source>
        <dbReference type="Proteomes" id="UP000236161"/>
    </source>
</evidence>
<dbReference type="Proteomes" id="UP000236161">
    <property type="component" value="Unassembled WGS sequence"/>
</dbReference>
<feature type="domain" description="Protein NO VEIN C-terminal" evidence="2">
    <location>
        <begin position="1998"/>
        <end position="2082"/>
    </location>
</feature>
<dbReference type="NCBIfam" id="NF047352">
    <property type="entry name" value="P_loop_sacsin"/>
    <property type="match status" value="1"/>
</dbReference>
<dbReference type="PANTHER" id="PTHR32387:SF0">
    <property type="entry name" value="PROTEIN NO VEIN"/>
    <property type="match status" value="1"/>
</dbReference>
<dbReference type="InterPro" id="IPR024975">
    <property type="entry name" value="NOV_C"/>
</dbReference>
<sequence length="2115" mass="239313">MYGSPGVYRPRGSAGRGRGSGGGGRKPSQQPPAYYAPRNPNYVHPATAPSPSSSFSPAPYHQQQNPSFQTPYSFFAYPVVTREMVEAAVAKVERDLLSGGENVSVWKVTQSAALALQISSWESIGFKFNDIPYLRSLQFVEGKVNSFIHCFVSVRRMTTVHDLGLEICKSEGVEQFEELGLGPLLRHPLVRHYFMIPSELKEVCSITIDDLMSALSTFLYKVKFKEITVEEFLTFLVEKYSLPARENLGVRIQSMGVSVEDIAKQIDRYFKLDCLAGRKDLPLEKQLVLQDCRIWLKNQFLVDEFESLGHGPFYDFLDKYISILPGEIKYFLAGNFCNKPSLEVSMSQRQISVVVSQAARNCSENTNINEKCISMLLRKQFPAITLHIAESVPDQSFLDLLNIYDVSCSVAFSMSLLGNSTDDAIACLLRAPMLSDMRLWSHWDLVYGPALGPLNEWLIDLGSVEELLCIVTTDGKIIRVDHSASLDGFLEALIHRSAFHVALKLLSLFHVYGGSQNIPISLLRCYAQQGIDAIIKSSMDDFYNNSCEIISEPKSSLDEENVPRCSNDCKTFESSLSTFTEIKERRIINKDVSLLFKAYSSVSLFILDCLQYHPSEFWTFTADILVSAFQFFNRDAPMLILNRCKGVNERIMLHEIGLALGIVEWIEDYRKYAQLCYDSNKTGSRKMQEVDAAFFIEKIRKEEFGLDSDLSNEENILLKKQHARLGRALHCLSQELYSQDSHFILELVQNADDNSYHGTVEPTLVFILHASGVVVMNNEHGFSTENIRALCDVGNSTKKGSSGGYIGQKGIGFKSVFRITNAPEIHSNGFHVKFDITEGQIGFVLPTVIPRYDINFFKKQLLHDSNNDDSTSWNTCIVLPFKSKLKQGKDMSSVISMFSDLHPSLLLFLQRLKCIMFKNMLDGNFVIMRRETLRDGVVMVSHGPEMLGWLVVRKDLQASFIRPDVQTTKIALAFTIEQSEKGDYNPVLDQQPVFAFLPLRKYGLKFIIQADFVLPSSREEVDEDSAWNQWLLSELPDLFVSSEKSFCALACFKDNPAKGITSFMSFVPLTGEVHGFFSSLPHMILSKLRLSNCLLSEGSLMEWVPPCKVLRSWSEPLRIFLTDNLLQHHLGLHYLNKDISLPDSLARALGVQEYGPKILIGLLSSVCQGNGIEELGLDWLSSWLHAFYTALPVSPPGCLTSENTHIGSDLVNSLRKISFIPLSDGSFCSLEKGPIWLPYDISDKDSEGQSVLKNLPGLYAELRTVSCSLFSVKTVLVNSFEEDRIDILIKALQKIGLQKLSAHDIVRNHILPSISVEKTTNRGKELMVEYLLFIMIHLQTSCIKCNTEREDILSQVRKKAILLTNNGYICPIKEPIHFSKELGNTLNIKDIVNDINIKWNEVDSIYLKHPSTQTLSFGLTEWREFFKELGVTDFVQVNPVKKNVGEVLVDDWDSPELISILSAVSSNKCLEKSRYLVKVLDEMWDDVFSAKAKCCSPSPYERQRKLCQSSFMKCTGHFKWVACSIDEELHYPEDLFYDSESVHSLLGTIAPYAVPQVTSRTFVEDIGFKVSVTLDDALRILQIWRCSPYHSASISQMSKFYTFIRDELVKMTGRVIPDVSKDIVIFVPLANTLNHMDIVSGVFMQPDQLYWHDPTGGAARISKAGHMCDLLTERLPCINLDSIYPELYGFFVADCGVLETPSVGCYFHILLHLSRLALPSEVAHEVFNIFLKWSGDVMSGLVQDKDILELKQNLLKSENAILPTAQNKWVSLHSSFGLICWCEDQKLIDEYIDIDNVNIIYFGKLTVHEKEMHSGKVAVFLKSMGIPILEEVVCREAIFYGVADATNATSLINWVVPYAQRYLYKLHSNTYCNFKESEHKLTQLEVFVVEKLFYRNTLQGNYSMSKKRYECKSLLQGNSLYTTPHADTHSIFLEFSRIFFNGTPDLLMANFLHIVSNEFSNLGEQIESFIVNNLNVPELPEGEPIWSEEQSYRTGRLGEMVAYKYFCEKLGKASVKWVNEKSEMRLPYDLIVNEEQNSCFVEVKATTSASKDWFLISTNEWNYACRKRGRYSIVWVTLSSSSDAEVIVLNDPLKLCQQNLLQLALLMPKTAVIGD</sequence>
<dbReference type="PANTHER" id="PTHR32387">
    <property type="entry name" value="WU:FJ29H11"/>
    <property type="match status" value="1"/>
</dbReference>
<dbReference type="Gene3D" id="3.30.565.10">
    <property type="entry name" value="Histidine kinase-like ATPase, C-terminal domain"/>
    <property type="match status" value="1"/>
</dbReference>
<dbReference type="GO" id="GO:0009793">
    <property type="term" value="P:embryo development ending in seed dormancy"/>
    <property type="evidence" value="ECO:0007669"/>
    <property type="project" value="TreeGrafter"/>
</dbReference>
<dbReference type="GO" id="GO:0005634">
    <property type="term" value="C:nucleus"/>
    <property type="evidence" value="ECO:0007669"/>
    <property type="project" value="TreeGrafter"/>
</dbReference>
<evidence type="ECO:0000259" key="2">
    <source>
        <dbReference type="Pfam" id="PF13020"/>
    </source>
</evidence>
<dbReference type="Pfam" id="PF13020">
    <property type="entry name" value="NOV_C"/>
    <property type="match status" value="1"/>
</dbReference>
<dbReference type="InterPro" id="IPR052957">
    <property type="entry name" value="Auxin_embryo_med"/>
</dbReference>
<dbReference type="GO" id="GO:0010305">
    <property type="term" value="P:leaf vascular tissue pattern formation"/>
    <property type="evidence" value="ECO:0007669"/>
    <property type="project" value="TreeGrafter"/>
</dbReference>
<organism evidence="3 4">
    <name type="scientific">Apostasia shenzhenica</name>
    <dbReference type="NCBI Taxonomy" id="1088818"/>
    <lineage>
        <taxon>Eukaryota</taxon>
        <taxon>Viridiplantae</taxon>
        <taxon>Streptophyta</taxon>
        <taxon>Embryophyta</taxon>
        <taxon>Tracheophyta</taxon>
        <taxon>Spermatophyta</taxon>
        <taxon>Magnoliopsida</taxon>
        <taxon>Liliopsida</taxon>
        <taxon>Asparagales</taxon>
        <taxon>Orchidaceae</taxon>
        <taxon>Apostasioideae</taxon>
        <taxon>Apostasia</taxon>
    </lineage>
</organism>
<evidence type="ECO:0000313" key="3">
    <source>
        <dbReference type="EMBL" id="PKA63942.1"/>
    </source>
</evidence>
<dbReference type="GO" id="GO:0048364">
    <property type="term" value="P:root development"/>
    <property type="evidence" value="ECO:0007669"/>
    <property type="project" value="TreeGrafter"/>
</dbReference>
<dbReference type="STRING" id="1088818.A0A2I0B819"/>
<evidence type="ECO:0000256" key="1">
    <source>
        <dbReference type="SAM" id="MobiDB-lite"/>
    </source>
</evidence>
<feature type="compositionally biased region" description="Low complexity" evidence="1">
    <location>
        <begin position="31"/>
        <end position="59"/>
    </location>
</feature>
<accession>A0A2I0B819</accession>
<dbReference type="InterPro" id="IPR036890">
    <property type="entry name" value="HATPase_C_sf"/>
</dbReference>
<dbReference type="OrthoDB" id="743335at2759"/>
<keyword evidence="4" id="KW-1185">Reference proteome</keyword>
<feature type="region of interest" description="Disordered" evidence="1">
    <location>
        <begin position="1"/>
        <end position="64"/>
    </location>
</feature>